<dbReference type="GO" id="GO:0043709">
    <property type="term" value="P:cell adhesion involved in single-species biofilm formation"/>
    <property type="evidence" value="ECO:0007669"/>
    <property type="project" value="TreeGrafter"/>
</dbReference>
<dbReference type="PANTHER" id="PTHR45138:SF9">
    <property type="entry name" value="DIGUANYLATE CYCLASE DGCM-RELATED"/>
    <property type="match status" value="1"/>
</dbReference>
<feature type="transmembrane region" description="Helical" evidence="1">
    <location>
        <begin position="162"/>
        <end position="193"/>
    </location>
</feature>
<keyword evidence="1" id="KW-0472">Membrane</keyword>
<dbReference type="CDD" id="cd01949">
    <property type="entry name" value="GGDEF"/>
    <property type="match status" value="1"/>
</dbReference>
<feature type="transmembrane region" description="Helical" evidence="1">
    <location>
        <begin position="213"/>
        <end position="242"/>
    </location>
</feature>
<evidence type="ECO:0000313" key="3">
    <source>
        <dbReference type="EMBL" id="NDL57443.1"/>
    </source>
</evidence>
<organism evidence="3 4">
    <name type="scientific">Phytoactinopolyspora mesophila</name>
    <dbReference type="NCBI Taxonomy" id="2650750"/>
    <lineage>
        <taxon>Bacteria</taxon>
        <taxon>Bacillati</taxon>
        <taxon>Actinomycetota</taxon>
        <taxon>Actinomycetes</taxon>
        <taxon>Jiangellales</taxon>
        <taxon>Jiangellaceae</taxon>
        <taxon>Phytoactinopolyspora</taxon>
    </lineage>
</organism>
<comment type="caution">
    <text evidence="3">The sequence shown here is derived from an EMBL/GenBank/DDBJ whole genome shotgun (WGS) entry which is preliminary data.</text>
</comment>
<dbReference type="InterPro" id="IPR050469">
    <property type="entry name" value="Diguanylate_Cyclase"/>
</dbReference>
<feature type="transmembrane region" description="Helical" evidence="1">
    <location>
        <begin position="128"/>
        <end position="150"/>
    </location>
</feature>
<keyword evidence="1" id="KW-1133">Transmembrane helix</keyword>
<proteinExistence type="predicted"/>
<keyword evidence="1" id="KW-0812">Transmembrane</keyword>
<dbReference type="SUPFAM" id="SSF55073">
    <property type="entry name" value="Nucleotide cyclase"/>
    <property type="match status" value="1"/>
</dbReference>
<dbReference type="Pfam" id="PF00990">
    <property type="entry name" value="GGDEF"/>
    <property type="match status" value="1"/>
</dbReference>
<evidence type="ECO:0000256" key="1">
    <source>
        <dbReference type="SAM" id="Phobius"/>
    </source>
</evidence>
<evidence type="ECO:0000313" key="4">
    <source>
        <dbReference type="Proteomes" id="UP000460435"/>
    </source>
</evidence>
<dbReference type="RefSeq" id="WP_162450155.1">
    <property type="nucleotide sequence ID" value="NZ_WLZY01000003.1"/>
</dbReference>
<dbReference type="PROSITE" id="PS50887">
    <property type="entry name" value="GGDEF"/>
    <property type="match status" value="1"/>
</dbReference>
<dbReference type="SMART" id="SM00267">
    <property type="entry name" value="GGDEF"/>
    <property type="match status" value="1"/>
</dbReference>
<protein>
    <submittedName>
        <fullName evidence="3">Diguanylate cyclase</fullName>
    </submittedName>
</protein>
<dbReference type="NCBIfam" id="TIGR00254">
    <property type="entry name" value="GGDEF"/>
    <property type="match status" value="1"/>
</dbReference>
<feature type="domain" description="GGDEF" evidence="2">
    <location>
        <begin position="286"/>
        <end position="424"/>
    </location>
</feature>
<dbReference type="GO" id="GO:0052621">
    <property type="term" value="F:diguanylate cyclase activity"/>
    <property type="evidence" value="ECO:0007669"/>
    <property type="project" value="TreeGrafter"/>
</dbReference>
<dbReference type="EMBL" id="WLZY01000003">
    <property type="protein sequence ID" value="NDL57443.1"/>
    <property type="molecule type" value="Genomic_DNA"/>
</dbReference>
<dbReference type="Gene3D" id="3.30.70.270">
    <property type="match status" value="1"/>
</dbReference>
<dbReference type="GO" id="GO:0005886">
    <property type="term" value="C:plasma membrane"/>
    <property type="evidence" value="ECO:0007669"/>
    <property type="project" value="TreeGrafter"/>
</dbReference>
<dbReference type="GO" id="GO:1902201">
    <property type="term" value="P:negative regulation of bacterial-type flagellum-dependent cell motility"/>
    <property type="evidence" value="ECO:0007669"/>
    <property type="project" value="TreeGrafter"/>
</dbReference>
<gene>
    <name evidence="3" type="ORF">F7O44_10200</name>
</gene>
<feature type="transmembrane region" description="Helical" evidence="1">
    <location>
        <begin position="20"/>
        <end position="43"/>
    </location>
</feature>
<keyword evidence="4" id="KW-1185">Reference proteome</keyword>
<name>A0A7K3M2B7_9ACTN</name>
<dbReference type="AlphaFoldDB" id="A0A7K3M2B7"/>
<dbReference type="Proteomes" id="UP000460435">
    <property type="component" value="Unassembled WGS sequence"/>
</dbReference>
<dbReference type="InterPro" id="IPR000160">
    <property type="entry name" value="GGDEF_dom"/>
</dbReference>
<reference evidence="3 4" key="1">
    <citation type="submission" date="2019-11" db="EMBL/GenBank/DDBJ databases">
        <authorList>
            <person name="Li X.-J."/>
            <person name="Feng X.-M."/>
        </authorList>
    </citation>
    <scope>NUCLEOTIDE SEQUENCE [LARGE SCALE GENOMIC DNA]</scope>
    <source>
        <strain evidence="3 4">XMNu-373</strain>
    </source>
</reference>
<dbReference type="PANTHER" id="PTHR45138">
    <property type="entry name" value="REGULATORY COMPONENTS OF SENSORY TRANSDUCTION SYSTEM"/>
    <property type="match status" value="1"/>
</dbReference>
<dbReference type="InterPro" id="IPR043128">
    <property type="entry name" value="Rev_trsase/Diguanyl_cyclase"/>
</dbReference>
<feature type="transmembrane region" description="Helical" evidence="1">
    <location>
        <begin position="87"/>
        <end position="116"/>
    </location>
</feature>
<dbReference type="FunFam" id="3.30.70.270:FF:000001">
    <property type="entry name" value="Diguanylate cyclase domain protein"/>
    <property type="match status" value="1"/>
</dbReference>
<dbReference type="InterPro" id="IPR029787">
    <property type="entry name" value="Nucleotide_cyclase"/>
</dbReference>
<sequence>MSRAGRWCKGWALWGLPVPVRVLVVVVNILAITLAVITAFFAPVENVDLMRFALLAGCALGAIELTRHVERRRTFAHRPHVAYIDSTAVWMVAAVIVLPPVLASILVVTIRVVVWLRVKGRKAVPYRWIYSSSTVLLGVQAAILILAVGLRSYPGLPGGTFLVGLADLGVIMLAAAASWAVNFLLILAAVAAFNPQASVADLFSNFSEQILEAGAAALGILVAIVLVANPVAVPVVLVVLAAMHRGLLVSQYEHAARIDSKTGLATAGRWHDFAEDMLARARHHQTSLGVLIVDLDHFKSINDTYGHPFGDKALRAVADELRSEVRELDACGRWGGEEFAVVLPDVGTEDNVHRIAERIRLRIQSIFLDPPAGTGDAVNITASVGGVFHEADDTTSMDDLILAADSALYEAKNDGRNTVRLRSATVDDPGVAIPPAPDAANAADQAISE</sequence>
<accession>A0A7K3M2B7</accession>
<evidence type="ECO:0000259" key="2">
    <source>
        <dbReference type="PROSITE" id="PS50887"/>
    </source>
</evidence>